<dbReference type="InterPro" id="IPR023168">
    <property type="entry name" value="GatB_Yqey_C_2"/>
</dbReference>
<evidence type="ECO:0000256" key="2">
    <source>
        <dbReference type="ARBA" id="ARBA00011123"/>
    </source>
</evidence>
<organism evidence="12 13">
    <name type="scientific">Candidatus Beckwithbacteria bacterium CG23_combo_of_CG06-09_8_20_14_all_47_9</name>
    <dbReference type="NCBI Taxonomy" id="1974498"/>
    <lineage>
        <taxon>Bacteria</taxon>
        <taxon>Candidatus Beckwithiibacteriota</taxon>
    </lineage>
</organism>
<keyword evidence="5 10" id="KW-0067">ATP-binding</keyword>
<dbReference type="PROSITE" id="PS01234">
    <property type="entry name" value="GATB"/>
    <property type="match status" value="1"/>
</dbReference>
<dbReference type="GO" id="GO:0050567">
    <property type="term" value="F:glutaminyl-tRNA synthase (glutamine-hydrolyzing) activity"/>
    <property type="evidence" value="ECO:0007669"/>
    <property type="project" value="UniProtKB-UniRule"/>
</dbReference>
<keyword evidence="3 10" id="KW-0436">Ligase</keyword>
<evidence type="ECO:0000256" key="1">
    <source>
        <dbReference type="ARBA" id="ARBA00005306"/>
    </source>
</evidence>
<proteinExistence type="inferred from homology"/>
<evidence type="ECO:0000256" key="4">
    <source>
        <dbReference type="ARBA" id="ARBA00022741"/>
    </source>
</evidence>
<dbReference type="HAMAP" id="MF_00121">
    <property type="entry name" value="GatB"/>
    <property type="match status" value="1"/>
</dbReference>
<dbReference type="InterPro" id="IPR004413">
    <property type="entry name" value="GatB"/>
</dbReference>
<evidence type="ECO:0000256" key="6">
    <source>
        <dbReference type="ARBA" id="ARBA00022917"/>
    </source>
</evidence>
<evidence type="ECO:0000256" key="7">
    <source>
        <dbReference type="ARBA" id="ARBA00024799"/>
    </source>
</evidence>
<dbReference type="InterPro" id="IPR017959">
    <property type="entry name" value="Asn/Gln-tRNA_amidoTrfase_suB/E"/>
</dbReference>
<dbReference type="Pfam" id="PF02637">
    <property type="entry name" value="GatB_Yqey"/>
    <property type="match status" value="1"/>
</dbReference>
<keyword evidence="12" id="KW-0808">Transferase</keyword>
<dbReference type="InterPro" id="IPR006075">
    <property type="entry name" value="Asn/Gln-tRNA_Trfase_suB/E_cat"/>
</dbReference>
<dbReference type="InterPro" id="IPR014746">
    <property type="entry name" value="Gln_synth/guanido_kin_cat_dom"/>
</dbReference>
<dbReference type="InterPro" id="IPR017958">
    <property type="entry name" value="Gln-tRNA_amidoTrfase_suB_CS"/>
</dbReference>
<evidence type="ECO:0000313" key="13">
    <source>
        <dbReference type="Proteomes" id="UP000231081"/>
    </source>
</evidence>
<evidence type="ECO:0000256" key="10">
    <source>
        <dbReference type="HAMAP-Rule" id="MF_00121"/>
    </source>
</evidence>
<dbReference type="NCBIfam" id="NF004012">
    <property type="entry name" value="PRK05477.1-2"/>
    <property type="match status" value="1"/>
</dbReference>
<dbReference type="SUPFAM" id="SSF55931">
    <property type="entry name" value="Glutamine synthetase/guanido kinase"/>
    <property type="match status" value="1"/>
</dbReference>
<dbReference type="FunFam" id="1.10.10.410:FF:000001">
    <property type="entry name" value="Aspartyl/glutamyl-tRNA(Asn/Gln) amidotransferase subunit B"/>
    <property type="match status" value="1"/>
</dbReference>
<dbReference type="GO" id="GO:0006412">
    <property type="term" value="P:translation"/>
    <property type="evidence" value="ECO:0007669"/>
    <property type="project" value="UniProtKB-UniRule"/>
</dbReference>
<dbReference type="PANTHER" id="PTHR11659:SF0">
    <property type="entry name" value="GLUTAMYL-TRNA(GLN) AMIDOTRANSFERASE SUBUNIT B, MITOCHONDRIAL"/>
    <property type="match status" value="1"/>
</dbReference>
<dbReference type="GO" id="GO:0016740">
    <property type="term" value="F:transferase activity"/>
    <property type="evidence" value="ECO:0007669"/>
    <property type="project" value="UniProtKB-KW"/>
</dbReference>
<dbReference type="Pfam" id="PF02934">
    <property type="entry name" value="GatB_N"/>
    <property type="match status" value="1"/>
</dbReference>
<dbReference type="InterPro" id="IPR018027">
    <property type="entry name" value="Asn/Gln_amidotransferase"/>
</dbReference>
<sequence>MAPGETEIMKLQPVIGLEIHVELKTKTGMFCGCSADHFGKAPNTNTCPVCLGLPGALPVPNHQAIDWAIMIGLALDCRVNLESSFDRKHYFYPDLPKGYQISQYDDPFCQAGKLSLASGKIIRINRVHLEEDTAKMQHQVIDGQKMTLVDFNRSGVPLVEIVTEPDIASGEEAKEFLKKLRDIIRSLGVSDCDMEKGSMRLEPNISWSESPEKLNNYKVEIKNLNSFRFAQQGIDFELKRQKELLDQGKTPVQETRGYNPQKRATFSQRVKETSADYRYFPDPDIPPIVLTREYVENLRTKLPQLPEALANEMVNKFHLSLSTAQLLSKDQLKLAYFNQYKNQVEPLELANLIVNKKIDLDQPPPTKAASRAVDLNIIDQVLKENADAVAKYRTGKTSVIGFLVGQVMRLTGGKVDPKQVQDKLLKALQVRNLQG</sequence>
<keyword evidence="6 10" id="KW-0648">Protein biosynthesis</keyword>
<dbReference type="InterPro" id="IPR003789">
    <property type="entry name" value="Asn/Gln_tRNA_amidoTrase-B-like"/>
</dbReference>
<name>A0A2H0B6F8_9BACT</name>
<dbReference type="PANTHER" id="PTHR11659">
    <property type="entry name" value="GLUTAMYL-TRNA GLN AMIDOTRANSFERASE SUBUNIT B MITOCHONDRIAL AND PROKARYOTIC PET112-RELATED"/>
    <property type="match status" value="1"/>
</dbReference>
<evidence type="ECO:0000256" key="8">
    <source>
        <dbReference type="ARBA" id="ARBA00047380"/>
    </source>
</evidence>
<dbReference type="SMART" id="SM00845">
    <property type="entry name" value="GatB_Yqey"/>
    <property type="match status" value="1"/>
</dbReference>
<protein>
    <recommendedName>
        <fullName evidence="10">Aspartyl/glutamyl-tRNA(Asn/Gln) amidotransferase subunit B</fullName>
        <shortName evidence="10">Asp/Glu-ADT subunit B</shortName>
        <ecNumber evidence="10">6.3.5.-</ecNumber>
    </recommendedName>
</protein>
<reference evidence="12 13" key="1">
    <citation type="submission" date="2017-09" db="EMBL/GenBank/DDBJ databases">
        <title>Depth-based differentiation of microbial function through sediment-hosted aquifers and enrichment of novel symbionts in the deep terrestrial subsurface.</title>
        <authorList>
            <person name="Probst A.J."/>
            <person name="Ladd B."/>
            <person name="Jarett J.K."/>
            <person name="Geller-Mcgrath D.E."/>
            <person name="Sieber C.M."/>
            <person name="Emerson J.B."/>
            <person name="Anantharaman K."/>
            <person name="Thomas B.C."/>
            <person name="Malmstrom R."/>
            <person name="Stieglmeier M."/>
            <person name="Klingl A."/>
            <person name="Woyke T."/>
            <person name="Ryan C.M."/>
            <person name="Banfield J.F."/>
        </authorList>
    </citation>
    <scope>NUCLEOTIDE SEQUENCE [LARGE SCALE GENOMIC DNA]</scope>
    <source>
        <strain evidence="12">CG23_combo_of_CG06-09_8_20_14_all_47_9</strain>
    </source>
</reference>
<comment type="similarity">
    <text evidence="1 10">Belongs to the GatB/GatE family. GatB subfamily.</text>
</comment>
<gene>
    <name evidence="10" type="primary">gatB</name>
    <name evidence="12" type="ORF">COX09_00525</name>
</gene>
<comment type="catalytic activity">
    <reaction evidence="8 10">
        <text>L-aspartyl-tRNA(Asn) + L-glutamine + ATP + H2O = L-asparaginyl-tRNA(Asn) + L-glutamate + ADP + phosphate + 2 H(+)</text>
        <dbReference type="Rhea" id="RHEA:14513"/>
        <dbReference type="Rhea" id="RHEA-COMP:9674"/>
        <dbReference type="Rhea" id="RHEA-COMP:9677"/>
        <dbReference type="ChEBI" id="CHEBI:15377"/>
        <dbReference type="ChEBI" id="CHEBI:15378"/>
        <dbReference type="ChEBI" id="CHEBI:29985"/>
        <dbReference type="ChEBI" id="CHEBI:30616"/>
        <dbReference type="ChEBI" id="CHEBI:43474"/>
        <dbReference type="ChEBI" id="CHEBI:58359"/>
        <dbReference type="ChEBI" id="CHEBI:78515"/>
        <dbReference type="ChEBI" id="CHEBI:78516"/>
        <dbReference type="ChEBI" id="CHEBI:456216"/>
    </reaction>
</comment>
<dbReference type="NCBIfam" id="TIGR00133">
    <property type="entry name" value="gatB"/>
    <property type="match status" value="1"/>
</dbReference>
<dbReference type="Gene3D" id="1.10.10.410">
    <property type="match status" value="1"/>
</dbReference>
<dbReference type="AlphaFoldDB" id="A0A2H0B6F8"/>
<comment type="caution">
    <text evidence="12">The sequence shown here is derived from an EMBL/GenBank/DDBJ whole genome shotgun (WGS) entry which is preliminary data.</text>
</comment>
<comment type="catalytic activity">
    <reaction evidence="9 10">
        <text>L-glutamyl-tRNA(Gln) + L-glutamine + ATP + H2O = L-glutaminyl-tRNA(Gln) + L-glutamate + ADP + phosphate + H(+)</text>
        <dbReference type="Rhea" id="RHEA:17521"/>
        <dbReference type="Rhea" id="RHEA-COMP:9681"/>
        <dbReference type="Rhea" id="RHEA-COMP:9684"/>
        <dbReference type="ChEBI" id="CHEBI:15377"/>
        <dbReference type="ChEBI" id="CHEBI:15378"/>
        <dbReference type="ChEBI" id="CHEBI:29985"/>
        <dbReference type="ChEBI" id="CHEBI:30616"/>
        <dbReference type="ChEBI" id="CHEBI:43474"/>
        <dbReference type="ChEBI" id="CHEBI:58359"/>
        <dbReference type="ChEBI" id="CHEBI:78520"/>
        <dbReference type="ChEBI" id="CHEBI:78521"/>
        <dbReference type="ChEBI" id="CHEBI:456216"/>
    </reaction>
</comment>
<accession>A0A2H0B6F8</accession>
<dbReference type="NCBIfam" id="NF004014">
    <property type="entry name" value="PRK05477.1-4"/>
    <property type="match status" value="1"/>
</dbReference>
<evidence type="ECO:0000313" key="12">
    <source>
        <dbReference type="EMBL" id="PIP52640.1"/>
    </source>
</evidence>
<dbReference type="GO" id="GO:0070681">
    <property type="term" value="P:glutaminyl-tRNAGln biosynthesis via transamidation"/>
    <property type="evidence" value="ECO:0007669"/>
    <property type="project" value="TreeGrafter"/>
</dbReference>
<dbReference type="SUPFAM" id="SSF89095">
    <property type="entry name" value="GatB/YqeY motif"/>
    <property type="match status" value="1"/>
</dbReference>
<evidence type="ECO:0000256" key="9">
    <source>
        <dbReference type="ARBA" id="ARBA00047913"/>
    </source>
</evidence>
<evidence type="ECO:0000256" key="3">
    <source>
        <dbReference type="ARBA" id="ARBA00022598"/>
    </source>
</evidence>
<dbReference type="Proteomes" id="UP000231081">
    <property type="component" value="Unassembled WGS sequence"/>
</dbReference>
<comment type="function">
    <text evidence="7 10">Allows the formation of correctly charged Asn-tRNA(Asn) or Gln-tRNA(Gln) through the transamidation of misacylated Asp-tRNA(Asn) or Glu-tRNA(Gln) in organisms which lack either or both of asparaginyl-tRNA or glutaminyl-tRNA synthetases. The reaction takes place in the presence of glutamine and ATP through an activated phospho-Asp-tRNA(Asn) or phospho-Glu-tRNA(Gln).</text>
</comment>
<comment type="subunit">
    <text evidence="2 10">Heterotrimer of A, B and C subunits.</text>
</comment>
<dbReference type="GO" id="GO:0050566">
    <property type="term" value="F:asparaginyl-tRNA synthase (glutamine-hydrolyzing) activity"/>
    <property type="evidence" value="ECO:0007669"/>
    <property type="project" value="RHEA"/>
</dbReference>
<dbReference type="EC" id="6.3.5.-" evidence="10"/>
<dbReference type="GO" id="GO:0005524">
    <property type="term" value="F:ATP binding"/>
    <property type="evidence" value="ECO:0007669"/>
    <property type="project" value="UniProtKB-KW"/>
</dbReference>
<evidence type="ECO:0000256" key="5">
    <source>
        <dbReference type="ARBA" id="ARBA00022840"/>
    </source>
</evidence>
<dbReference type="EMBL" id="PCSQ01000009">
    <property type="protein sequence ID" value="PIP52640.1"/>
    <property type="molecule type" value="Genomic_DNA"/>
</dbReference>
<feature type="domain" description="Asn/Gln amidotransferase" evidence="11">
    <location>
        <begin position="293"/>
        <end position="428"/>
    </location>
</feature>
<evidence type="ECO:0000259" key="11">
    <source>
        <dbReference type="SMART" id="SM00845"/>
    </source>
</evidence>
<keyword evidence="4 10" id="KW-0547">Nucleotide-binding</keyword>